<accession>A0ABY5D9K0</accession>
<keyword evidence="2" id="KW-1185">Reference proteome</keyword>
<evidence type="ECO:0000313" key="1">
    <source>
        <dbReference type="EMBL" id="USY20421.1"/>
    </source>
</evidence>
<sequence>MSLPSPLANGLRTDHPVPGLPFVDDSHLDLHDPQAIEAVGREAGHGMWGRYDEQDEGWLAFTTDPYRHDLGWAVRYHPDHGRTVLVYTDAEAASVHMEWWNDTLLWRAGGYWWDGTTWYRPNQVWNGATEEYERRRVSGAITVTAADRIDGTTDPTRGTVVKISNFDAQAPLQGRWQDHLALWAQHRAQESRSLPLDRCVITLSAPELSPDELVGVTEMAAAGKVAASTLRAYISRGEGEVPLPQASPGGRNAWSLPVVQDWAEQRHRSPESVAQTLADKDSDVSLSLGEGEVMRRFSASFFSRLWGNPDRRKKWALRHRTEESVRQVSDQLAWDVAKSLDKIIPIEALTATIQHAVLDELAYSQDNRSKTTRNPDAEVGFYGIGIQVATMLDWLVRHHPTQAQHTIDSIVGNAQRRLDIPREVTARSLRTALSLDGKLDEDVRNEFLDKVLGPLR</sequence>
<gene>
    <name evidence="1" type="ORF">NE857_01790</name>
</gene>
<protein>
    <submittedName>
        <fullName evidence="1">Uncharacterized protein</fullName>
    </submittedName>
</protein>
<name>A0ABY5D9K0_9ACTN</name>
<dbReference type="RefSeq" id="WP_254419490.1">
    <property type="nucleotide sequence ID" value="NZ_BAAAJB010000050.1"/>
</dbReference>
<reference evidence="1" key="1">
    <citation type="submission" date="2022-06" db="EMBL/GenBank/DDBJ databases">
        <authorList>
            <person name="Ping M."/>
        </authorList>
    </citation>
    <scope>NUCLEOTIDE SEQUENCE</scope>
    <source>
        <strain evidence="1">JCM11759T</strain>
    </source>
</reference>
<dbReference type="EMBL" id="CP099837">
    <property type="protein sequence ID" value="USY20421.1"/>
    <property type="molecule type" value="Genomic_DNA"/>
</dbReference>
<proteinExistence type="predicted"/>
<evidence type="ECO:0000313" key="2">
    <source>
        <dbReference type="Proteomes" id="UP001055940"/>
    </source>
</evidence>
<dbReference type="Proteomes" id="UP001055940">
    <property type="component" value="Chromosome"/>
</dbReference>
<organism evidence="1 2">
    <name type="scientific">Nocardiopsis exhalans</name>
    <dbReference type="NCBI Taxonomy" id="163604"/>
    <lineage>
        <taxon>Bacteria</taxon>
        <taxon>Bacillati</taxon>
        <taxon>Actinomycetota</taxon>
        <taxon>Actinomycetes</taxon>
        <taxon>Streptosporangiales</taxon>
        <taxon>Nocardiopsidaceae</taxon>
        <taxon>Nocardiopsis</taxon>
    </lineage>
</organism>